<name>A0A1H3JW99_EUBBA</name>
<evidence type="ECO:0000313" key="2">
    <source>
        <dbReference type="Proteomes" id="UP000199652"/>
    </source>
</evidence>
<evidence type="ECO:0000313" key="1">
    <source>
        <dbReference type="EMBL" id="SDY44222.1"/>
    </source>
</evidence>
<dbReference type="STRING" id="1528.SAMN04488579_1357"/>
<dbReference type="InterPro" id="IPR010144">
    <property type="entry name" value="CRISPR-assoc_prot_Csd1-typ"/>
</dbReference>
<proteinExistence type="predicted"/>
<dbReference type="Pfam" id="PF09709">
    <property type="entry name" value="Cas_Csd1"/>
    <property type="match status" value="1"/>
</dbReference>
<dbReference type="EMBL" id="FNOU01000035">
    <property type="protein sequence ID" value="SDY44222.1"/>
    <property type="molecule type" value="Genomic_DNA"/>
</dbReference>
<reference evidence="2" key="1">
    <citation type="submission" date="2016-10" db="EMBL/GenBank/DDBJ databases">
        <authorList>
            <person name="Varghese N."/>
            <person name="Submissions S."/>
        </authorList>
    </citation>
    <scope>NUCLEOTIDE SEQUENCE [LARGE SCALE GENOMIC DNA]</scope>
    <source>
        <strain evidence="2">VPI 5359</strain>
    </source>
</reference>
<dbReference type="OrthoDB" id="9778918at2"/>
<protein>
    <submittedName>
        <fullName evidence="1">CRISPR-associated protein Csd1</fullName>
    </submittedName>
</protein>
<keyword evidence="2" id="KW-1185">Reference proteome</keyword>
<dbReference type="Proteomes" id="UP000199652">
    <property type="component" value="Unassembled WGS sequence"/>
</dbReference>
<organism evidence="1 2">
    <name type="scientific">Eubacterium barkeri</name>
    <name type="common">Clostridium barkeri</name>
    <dbReference type="NCBI Taxonomy" id="1528"/>
    <lineage>
        <taxon>Bacteria</taxon>
        <taxon>Bacillati</taxon>
        <taxon>Bacillota</taxon>
        <taxon>Clostridia</taxon>
        <taxon>Eubacteriales</taxon>
        <taxon>Eubacteriaceae</taxon>
        <taxon>Eubacterium</taxon>
    </lineage>
</organism>
<dbReference type="RefSeq" id="WP_090247212.1">
    <property type="nucleotide sequence ID" value="NZ_FNOU01000035.1"/>
</dbReference>
<dbReference type="AlphaFoldDB" id="A0A1H3JW99"/>
<accession>A0A1H3JW99</accession>
<sequence length="123" mass="14289">MGLNQETNNEAYVLGRIFSVIEDIQKTAKPKIVSNIADQCFSTACMKPLSVFPFIINQSSLWMREIGYKKPEKKEIYKEILINLYAKLTGGTELTYPKTLRIEEQGTFQFGYFHQKNEMAQYF</sequence>
<gene>
    <name evidence="1" type="ORF">SAMN04488579_1357</name>
</gene>